<dbReference type="InterPro" id="IPR028098">
    <property type="entry name" value="Glyco_trans_4-like_N"/>
</dbReference>
<feature type="domain" description="Glycosyl transferase family 1" evidence="1">
    <location>
        <begin position="195"/>
        <end position="360"/>
    </location>
</feature>
<keyword evidence="3" id="KW-0328">Glycosyltransferase</keyword>
<keyword evidence="3" id="KW-0808">Transferase</keyword>
<evidence type="ECO:0000259" key="1">
    <source>
        <dbReference type="Pfam" id="PF00534"/>
    </source>
</evidence>
<dbReference type="Pfam" id="PF00534">
    <property type="entry name" value="Glycos_transf_1"/>
    <property type="match status" value="1"/>
</dbReference>
<comment type="caution">
    <text evidence="3">The sequence shown here is derived from an EMBL/GenBank/DDBJ whole genome shotgun (WGS) entry which is preliminary data.</text>
</comment>
<proteinExistence type="predicted"/>
<dbReference type="PANTHER" id="PTHR12526">
    <property type="entry name" value="GLYCOSYLTRANSFERASE"/>
    <property type="match status" value="1"/>
</dbReference>
<accession>A0ABS9MGY9</accession>
<organism evidence="3 4">
    <name type="scientific">Anaeromassilibacillus senegalensis</name>
    <dbReference type="NCBI Taxonomy" id="1673717"/>
    <lineage>
        <taxon>Bacteria</taxon>
        <taxon>Bacillati</taxon>
        <taxon>Bacillota</taxon>
        <taxon>Clostridia</taxon>
        <taxon>Eubacteriales</taxon>
        <taxon>Acutalibacteraceae</taxon>
        <taxon>Anaeromassilibacillus</taxon>
    </lineage>
</organism>
<reference evidence="3 4" key="1">
    <citation type="submission" date="2022-01" db="EMBL/GenBank/DDBJ databases">
        <title>Collection of gut derived symbiotic bacterial strains cultured from healthy donors.</title>
        <authorList>
            <person name="Lin H."/>
            <person name="Kohout C."/>
            <person name="Waligurski E."/>
            <person name="Pamer E.G."/>
        </authorList>
    </citation>
    <scope>NUCLEOTIDE SEQUENCE [LARGE SCALE GENOMIC DNA]</scope>
    <source>
        <strain evidence="3 4">DFI.7.58</strain>
    </source>
</reference>
<dbReference type="Pfam" id="PF13477">
    <property type="entry name" value="Glyco_trans_4_2"/>
    <property type="match status" value="1"/>
</dbReference>
<evidence type="ECO:0000313" key="3">
    <source>
        <dbReference type="EMBL" id="MCG4610078.1"/>
    </source>
</evidence>
<dbReference type="RefSeq" id="WP_172749678.1">
    <property type="nucleotide sequence ID" value="NZ_JAKNHQ010000003.1"/>
</dbReference>
<feature type="domain" description="Glycosyltransferase subfamily 4-like N-terminal" evidence="2">
    <location>
        <begin position="6"/>
        <end position="155"/>
    </location>
</feature>
<dbReference type="PANTHER" id="PTHR12526:SF630">
    <property type="entry name" value="GLYCOSYLTRANSFERASE"/>
    <property type="match status" value="1"/>
</dbReference>
<name>A0ABS9MGY9_9FIRM</name>
<sequence length="408" mass="47055">MEKHILILATTHDFLWKFEREDVKRLQRMGYIVHYATNTLEPHYVSYQKEIQKMGVFLHHIDIARSPFVWQDNQRALHQLLQLIHRYSIQAIHCHTPVGGLLGRLAGKLCRDRDLIVIYTAHGFHFYKGAPLFNRSVYYQVEKILARYTDILIVINQEDYQAAQTFRLKPNGLLYHIPGIGLDLDTFQPFSEQQRESLREKQGIGKDDFFLVSIGELNENKNQKIVLEALAEMKRRQKHLKHLRYGVCGDGFLRERMAGWIGEMGLTENVALYGYCTDIPKILGCADASILPSKREGLGMAGLESLAMGVPVIAADNRGTREYMKHGQNGFVCRHNTAEEFREGIETIRKLDGPKKENMKALCRESAKPFAKSHTNALMQEIYSEVSKRIERSVYEKQYKNQRHHGGI</sequence>
<dbReference type="EC" id="2.4.-.-" evidence="3"/>
<dbReference type="Gene3D" id="3.40.50.2000">
    <property type="entry name" value="Glycogen Phosphorylase B"/>
    <property type="match status" value="2"/>
</dbReference>
<evidence type="ECO:0000313" key="4">
    <source>
        <dbReference type="Proteomes" id="UP001298681"/>
    </source>
</evidence>
<dbReference type="EMBL" id="JAKNHQ010000003">
    <property type="protein sequence ID" value="MCG4610078.1"/>
    <property type="molecule type" value="Genomic_DNA"/>
</dbReference>
<dbReference type="Proteomes" id="UP001298681">
    <property type="component" value="Unassembled WGS sequence"/>
</dbReference>
<dbReference type="GO" id="GO:0016757">
    <property type="term" value="F:glycosyltransferase activity"/>
    <property type="evidence" value="ECO:0007669"/>
    <property type="project" value="UniProtKB-KW"/>
</dbReference>
<evidence type="ECO:0000259" key="2">
    <source>
        <dbReference type="Pfam" id="PF13477"/>
    </source>
</evidence>
<gene>
    <name evidence="3" type="ORF">L0P57_03880</name>
</gene>
<protein>
    <submittedName>
        <fullName evidence="3">Glycosyltransferase</fullName>
        <ecNumber evidence="3">2.4.-.-</ecNumber>
    </submittedName>
</protein>
<dbReference type="InterPro" id="IPR001296">
    <property type="entry name" value="Glyco_trans_1"/>
</dbReference>
<dbReference type="SUPFAM" id="SSF53756">
    <property type="entry name" value="UDP-Glycosyltransferase/glycogen phosphorylase"/>
    <property type="match status" value="1"/>
</dbReference>
<keyword evidence="4" id="KW-1185">Reference proteome</keyword>